<accession>A0A6C0IJR1</accession>
<dbReference type="AlphaFoldDB" id="A0A6C0IJR1"/>
<proteinExistence type="predicted"/>
<organism evidence="1">
    <name type="scientific">viral metagenome</name>
    <dbReference type="NCBI Taxonomy" id="1070528"/>
    <lineage>
        <taxon>unclassified sequences</taxon>
        <taxon>metagenomes</taxon>
        <taxon>organismal metagenomes</taxon>
    </lineage>
</organism>
<dbReference type="EMBL" id="MN740207">
    <property type="protein sequence ID" value="QHT93424.1"/>
    <property type="molecule type" value="Genomic_DNA"/>
</dbReference>
<reference evidence="1" key="1">
    <citation type="journal article" date="2020" name="Nature">
        <title>Giant virus diversity and host interactions through global metagenomics.</title>
        <authorList>
            <person name="Schulz F."/>
            <person name="Roux S."/>
            <person name="Paez-Espino D."/>
            <person name="Jungbluth S."/>
            <person name="Walsh D.A."/>
            <person name="Denef V.J."/>
            <person name="McMahon K.D."/>
            <person name="Konstantinidis K.T."/>
            <person name="Eloe-Fadrosh E.A."/>
            <person name="Kyrpides N.C."/>
            <person name="Woyke T."/>
        </authorList>
    </citation>
    <scope>NUCLEOTIDE SEQUENCE</scope>
    <source>
        <strain evidence="1">GVMAG-M-3300024252-29</strain>
    </source>
</reference>
<evidence type="ECO:0000313" key="1">
    <source>
        <dbReference type="EMBL" id="QHT93424.1"/>
    </source>
</evidence>
<sequence>MGNSLAKSIDNNQNIQQKGGGNLDKKIASLEDGSVLDIIVAKYILSMNMSSLSDLRKTNKCDEIKSLTIEAFNKTATIADILAKYNIMYGKNEKEYTPNMCNDVVDVYINISKIYSAIVSNVNPVYEYQDEKGDIVSHNMVTEKEFDVFGEELALSKLSFCGAKIQSLTGNGDVCEEGKNNLEHYLDVPELHDMYCDADYDTSTGTFLGMTDKTQEEYMSDLEKFYKVFTGKSKMPDTIKRFGDIPLTDFDKSPVCKYRNFNSDECYDELCKNRQSSSSSPSTKVSLDAKERLLNTYAVNLRNMVSNVNIRQSRLITILNEIFMFDTTLDGEVRVNNEITANRIKELIKVTRELVNQINLSCSIDYMNGIRVYEAIVEIKALDTSIKQIEYIQKLQEIIRNPASV</sequence>
<protein>
    <submittedName>
        <fullName evidence="1">Uncharacterized protein</fullName>
    </submittedName>
</protein>
<name>A0A6C0IJR1_9ZZZZ</name>